<accession>A0A336MFI6</accession>
<gene>
    <name evidence="4" type="primary">CSON014176</name>
</gene>
<evidence type="ECO:0000256" key="1">
    <source>
        <dbReference type="SAM" id="MobiDB-lite"/>
    </source>
</evidence>
<sequence>MSNSLKMTLLSLAALARDISNTKNQAVKKIPIAVRIVARIDTNCINLFRLPKRIMESLESDSLSVENQNEKCLAEDVTQNIKNAAKQRLKAIKLINEISSSPVNLKSDGGISHSLYSDEELEPSEIIRMDDNEEEKNSVNKADDNDEMNCSVKRLYRTERTKSTDSDLSEGEIVDDDDDEEVPVKLQPDEKKTEKEDENKAKNVLESFGNFNQQEQFQRMQSNFHNNRPVFDLRQRIQTQRGRFRGNFRGRGFGNRGRGSMNNRFQRRRSRSQSPYKRSRSPRSPRDRKSRSKSSEIKSTNSLLTEIASSLKSESSSGKTLKEKLKLGLSKDRDKKHEKRKSHKHGKKKDKKSEKKIKPYLIEQAKELTTSDIDDCPDIIDLKRQIIDLQAELANPLIHEKPTEKLDKILPKLEDSEPKTPPTPPLPEMLCKDKEIQPENKITCDAKIQLEKKLSEEKTPIKQKDEKPKAESGEKKSENTSSSEKHKNEKSSDKKDHKSHRSRSRTPNKLKEKKSSPDRKKDQKSTKINECSSKIDRDQKHDK</sequence>
<feature type="signal peptide" evidence="2">
    <location>
        <begin position="1"/>
        <end position="16"/>
    </location>
</feature>
<evidence type="ECO:0000256" key="2">
    <source>
        <dbReference type="SAM" id="SignalP"/>
    </source>
</evidence>
<feature type="compositionally biased region" description="Basic residues" evidence="1">
    <location>
        <begin position="336"/>
        <end position="350"/>
    </location>
</feature>
<dbReference type="EMBL" id="UFQT01000770">
    <property type="protein sequence ID" value="SSX27097.1"/>
    <property type="molecule type" value="Genomic_DNA"/>
</dbReference>
<name>A0A336MFI6_CULSO</name>
<feature type="compositionally biased region" description="Basic residues" evidence="1">
    <location>
        <begin position="497"/>
        <end position="508"/>
    </location>
</feature>
<feature type="chain" id="PRO_5036328665" evidence="2">
    <location>
        <begin position="17"/>
        <end position="543"/>
    </location>
</feature>
<dbReference type="VEuPathDB" id="VectorBase:CSON014176"/>
<feature type="region of interest" description="Disordered" evidence="1">
    <location>
        <begin position="106"/>
        <end position="198"/>
    </location>
</feature>
<evidence type="ECO:0000313" key="4">
    <source>
        <dbReference type="EMBL" id="SSX27097.1"/>
    </source>
</evidence>
<reference evidence="4" key="2">
    <citation type="submission" date="2018-07" db="EMBL/GenBank/DDBJ databases">
        <authorList>
            <person name="Quirk P.G."/>
            <person name="Krulwich T.A."/>
        </authorList>
    </citation>
    <scope>NUCLEOTIDE SEQUENCE</scope>
</reference>
<dbReference type="EMBL" id="UFQS01000770">
    <property type="protein sequence ID" value="SSX06752.1"/>
    <property type="molecule type" value="Genomic_DNA"/>
</dbReference>
<protein>
    <submittedName>
        <fullName evidence="4">CSON014176 protein</fullName>
    </submittedName>
</protein>
<evidence type="ECO:0000313" key="3">
    <source>
        <dbReference type="EMBL" id="SSX06752.1"/>
    </source>
</evidence>
<feature type="compositionally biased region" description="Basic and acidic residues" evidence="1">
    <location>
        <begin position="320"/>
        <end position="335"/>
    </location>
</feature>
<feature type="compositionally biased region" description="Basic and acidic residues" evidence="1">
    <location>
        <begin position="430"/>
        <end position="496"/>
    </location>
</feature>
<feature type="compositionally biased region" description="Basic and acidic residues" evidence="1">
    <location>
        <begin position="187"/>
        <end position="198"/>
    </location>
</feature>
<feature type="compositionally biased region" description="Basic residues" evidence="1">
    <location>
        <begin position="265"/>
        <end position="292"/>
    </location>
</feature>
<keyword evidence="2" id="KW-0732">Signal</keyword>
<feature type="compositionally biased region" description="Basic and acidic residues" evidence="1">
    <location>
        <begin position="509"/>
        <end position="543"/>
    </location>
</feature>
<feature type="compositionally biased region" description="Low complexity" evidence="1">
    <location>
        <begin position="309"/>
        <end position="319"/>
    </location>
</feature>
<organism evidence="4">
    <name type="scientific">Culicoides sonorensis</name>
    <name type="common">Biting midge</name>
    <dbReference type="NCBI Taxonomy" id="179676"/>
    <lineage>
        <taxon>Eukaryota</taxon>
        <taxon>Metazoa</taxon>
        <taxon>Ecdysozoa</taxon>
        <taxon>Arthropoda</taxon>
        <taxon>Hexapoda</taxon>
        <taxon>Insecta</taxon>
        <taxon>Pterygota</taxon>
        <taxon>Neoptera</taxon>
        <taxon>Endopterygota</taxon>
        <taxon>Diptera</taxon>
        <taxon>Nematocera</taxon>
        <taxon>Chironomoidea</taxon>
        <taxon>Ceratopogonidae</taxon>
        <taxon>Ceratopogoninae</taxon>
        <taxon>Culicoides</taxon>
        <taxon>Monoculicoides</taxon>
    </lineage>
</organism>
<proteinExistence type="predicted"/>
<feature type="compositionally biased region" description="Acidic residues" evidence="1">
    <location>
        <begin position="167"/>
        <end position="181"/>
    </location>
</feature>
<feature type="region of interest" description="Disordered" evidence="1">
    <location>
        <begin position="398"/>
        <end position="543"/>
    </location>
</feature>
<feature type="compositionally biased region" description="Polar residues" evidence="1">
    <location>
        <begin position="297"/>
        <end position="308"/>
    </location>
</feature>
<dbReference type="AlphaFoldDB" id="A0A336MFI6"/>
<reference evidence="3" key="1">
    <citation type="submission" date="2018-04" db="EMBL/GenBank/DDBJ databases">
        <authorList>
            <person name="Go L.Y."/>
            <person name="Mitchell J.A."/>
        </authorList>
    </citation>
    <scope>NUCLEOTIDE SEQUENCE</scope>
    <source>
        <tissue evidence="3">Whole organism</tissue>
    </source>
</reference>
<feature type="compositionally biased region" description="Basic and acidic residues" evidence="1">
    <location>
        <begin position="156"/>
        <end position="165"/>
    </location>
</feature>
<feature type="region of interest" description="Disordered" evidence="1">
    <location>
        <begin position="237"/>
        <end position="358"/>
    </location>
</feature>
<feature type="compositionally biased region" description="Basic and acidic residues" evidence="1">
    <location>
        <begin position="125"/>
        <end position="143"/>
    </location>
</feature>
<feature type="compositionally biased region" description="Basic and acidic residues" evidence="1">
    <location>
        <begin position="398"/>
        <end position="418"/>
    </location>
</feature>